<evidence type="ECO:0000256" key="3">
    <source>
        <dbReference type="ARBA" id="ARBA00022777"/>
    </source>
</evidence>
<reference evidence="6" key="1">
    <citation type="submission" date="2023-09" db="EMBL/GenBank/DDBJ databases">
        <title>Description of first Herbaspirillum huttiense subsp. nephrolepsisexaltata and Herbaspirillum huttiense subsp. lycopersicon.</title>
        <authorList>
            <person name="Poudel M."/>
            <person name="Sharma A."/>
            <person name="Goss E."/>
            <person name="Tapia J.H."/>
            <person name="Harmon C.M."/>
            <person name="Jones J.B."/>
        </authorList>
    </citation>
    <scope>NUCLEOTIDE SEQUENCE</scope>
    <source>
        <strain evidence="6">SE1</strain>
    </source>
</reference>
<dbReference type="PANTHER" id="PTHR37419">
    <property type="entry name" value="SERINE/THREONINE-PROTEIN KINASE TOXIN HIPA"/>
    <property type="match status" value="1"/>
</dbReference>
<evidence type="ECO:0000313" key="6">
    <source>
        <dbReference type="EMBL" id="MDR9851370.1"/>
    </source>
</evidence>
<dbReference type="NCBIfam" id="TIGR03071">
    <property type="entry name" value="couple_hipA"/>
    <property type="match status" value="1"/>
</dbReference>
<dbReference type="InterPro" id="IPR012893">
    <property type="entry name" value="HipA-like_C"/>
</dbReference>
<dbReference type="Pfam" id="PF13657">
    <property type="entry name" value="Couple_hipA"/>
    <property type="match status" value="1"/>
</dbReference>
<dbReference type="EMBL" id="JAVLSJ010000017">
    <property type="protein sequence ID" value="MDR9851370.1"/>
    <property type="molecule type" value="Genomic_DNA"/>
</dbReference>
<evidence type="ECO:0000259" key="5">
    <source>
        <dbReference type="Pfam" id="PF13657"/>
    </source>
</evidence>
<proteinExistence type="inferred from homology"/>
<name>A0ABU2ET72_9BURK</name>
<dbReference type="InterPro" id="IPR052028">
    <property type="entry name" value="HipA_Ser/Thr_kinase"/>
</dbReference>
<keyword evidence="7" id="KW-1185">Reference proteome</keyword>
<comment type="caution">
    <text evidence="6">The sequence shown here is derived from an EMBL/GenBank/DDBJ whole genome shotgun (WGS) entry which is preliminary data.</text>
</comment>
<gene>
    <name evidence="6" type="ORF">RI048_24305</name>
</gene>
<comment type="similarity">
    <text evidence="1">Belongs to the HipA Ser/Thr kinase family.</text>
</comment>
<sequence length="435" mass="48252">MNKTLSPRYLEIWLQSVHVGWLSELEGTSRFIATEEYLDDRHRATLSASIIMPGGDAFPRSTVDGHTDLTLYRERKQMPPFFAGLMSEGALRIRLAATRREDRDKDDFGILAAAGQDLPGAIIAVPADLTKIPPSLSKMKTDGYSKVWAPIAPEGATAGGALLSGVQDKLALFYSHDEQLYRTPQKGELSNVVAKLPKVEDDSQVRNEYLCMTLARLAEIDVAQCRLVPMSEIVGLPDLVRQLGPNTHFLAVDRFDRSPGGPVHIEDACQFLGMFPGQKYAGVRKFVLFLQMLNRLSTKGISDIQQFFMRQAVNTLIGNSDAHLKNHSVLYRHGIFPELSPAYDIVCLSTLPNFRALHTNVAIDKFQRKETLDLYCALAHEAGIAQLPVKVAVKQAVKLALDRWPTALQASDVPDKIRNEILGRLRTLPLALSLN</sequence>
<dbReference type="PANTHER" id="PTHR37419:SF1">
    <property type="entry name" value="SERINE_THREONINE-PROTEIN KINASE TOXIN HIPA"/>
    <property type="match status" value="1"/>
</dbReference>
<evidence type="ECO:0000313" key="7">
    <source>
        <dbReference type="Proteomes" id="UP001246576"/>
    </source>
</evidence>
<dbReference type="Proteomes" id="UP001246576">
    <property type="component" value="Unassembled WGS sequence"/>
</dbReference>
<dbReference type="RefSeq" id="WP_310841446.1">
    <property type="nucleotide sequence ID" value="NZ_JAVLSJ010000017.1"/>
</dbReference>
<evidence type="ECO:0000259" key="4">
    <source>
        <dbReference type="Pfam" id="PF07804"/>
    </source>
</evidence>
<dbReference type="Pfam" id="PF07804">
    <property type="entry name" value="HipA_C"/>
    <property type="match status" value="1"/>
</dbReference>
<evidence type="ECO:0000256" key="2">
    <source>
        <dbReference type="ARBA" id="ARBA00022679"/>
    </source>
</evidence>
<keyword evidence="2" id="KW-0808">Transferase</keyword>
<protein>
    <submittedName>
        <fullName evidence="6">HipA domain-containing protein</fullName>
    </submittedName>
</protein>
<organism evidence="6 7">
    <name type="scientific">Herbaspirillum huttiense subsp. lycopersici</name>
    <dbReference type="NCBI Taxonomy" id="3074428"/>
    <lineage>
        <taxon>Bacteria</taxon>
        <taxon>Pseudomonadati</taxon>
        <taxon>Pseudomonadota</taxon>
        <taxon>Betaproteobacteria</taxon>
        <taxon>Burkholderiales</taxon>
        <taxon>Oxalobacteraceae</taxon>
        <taxon>Herbaspirillum</taxon>
    </lineage>
</organism>
<feature type="domain" description="HipA N-terminal subdomain 1" evidence="5">
    <location>
        <begin position="10"/>
        <end position="122"/>
    </location>
</feature>
<evidence type="ECO:0000256" key="1">
    <source>
        <dbReference type="ARBA" id="ARBA00010164"/>
    </source>
</evidence>
<accession>A0ABU2ET72</accession>
<feature type="domain" description="HipA-like C-terminal" evidence="4">
    <location>
        <begin position="163"/>
        <end position="403"/>
    </location>
</feature>
<dbReference type="InterPro" id="IPR017508">
    <property type="entry name" value="HipA_N1"/>
</dbReference>
<keyword evidence="3" id="KW-0418">Kinase</keyword>
<dbReference type="Gene3D" id="1.10.1070.20">
    <property type="match status" value="1"/>
</dbReference>